<sequence>MSTDTVDDAELNQILGRFVTDLGATAAAGNIVIGDRLGLYRAPAEAGPLTAAELADYTGTVERYVREWLRGQAAGQLVSYRPDTDQYSMTPAQALAFADPNGLVLPGAFQLALGCFDDRSAIIERFRSGEGFAWGDHGADVSVGCERFFRPGYVANLVSTWLPAVDGVTERLQQGIAVADVGCGLGSSTRILAETYPVSTVIGYDNDPASIVLADKLTAEAGLSDRVEFSIASAADFPGRGLGLVTTFDCLHDMGDPLAAARHIRHALSDDGVWLIVEPYAGDTVSDNLNPVGRLYYSFSTFLCVPHAIAEGAADALGNQAGERPIADLIEQAGFAGFRRVTETPFNIVYEARP</sequence>
<dbReference type="OrthoDB" id="9801363at2"/>
<dbReference type="EMBL" id="AP012204">
    <property type="protein sequence ID" value="BAK36306.1"/>
    <property type="molecule type" value="Genomic_DNA"/>
</dbReference>
<keyword evidence="4" id="KW-1185">Reference proteome</keyword>
<dbReference type="KEGG" id="mph:MLP_32920"/>
<protein>
    <submittedName>
        <fullName evidence="3">Uncharacterized protein</fullName>
    </submittedName>
</protein>
<evidence type="ECO:0000313" key="4">
    <source>
        <dbReference type="Proteomes" id="UP000007947"/>
    </source>
</evidence>
<dbReference type="Pfam" id="PF13847">
    <property type="entry name" value="Methyltransf_31"/>
    <property type="match status" value="1"/>
</dbReference>
<dbReference type="RefSeq" id="WP_013864169.1">
    <property type="nucleotide sequence ID" value="NC_015635.1"/>
</dbReference>
<dbReference type="InterPro" id="IPR053173">
    <property type="entry name" value="SAM-binding_MTase"/>
</dbReference>
<dbReference type="PANTHER" id="PTHR45128">
    <property type="entry name" value="METHYLTRANSFERASE TYPE 11"/>
    <property type="match status" value="1"/>
</dbReference>
<dbReference type="STRING" id="1032480.MLP_32920"/>
<organism evidence="3 4">
    <name type="scientific">Microlunatus phosphovorus (strain ATCC 700054 / DSM 10555 / JCM 9379 / NBRC 101784 / NCIMB 13414 / VKM Ac-1990 / NM-1)</name>
    <dbReference type="NCBI Taxonomy" id="1032480"/>
    <lineage>
        <taxon>Bacteria</taxon>
        <taxon>Bacillati</taxon>
        <taxon>Actinomycetota</taxon>
        <taxon>Actinomycetes</taxon>
        <taxon>Propionibacteriales</taxon>
        <taxon>Propionibacteriaceae</taxon>
        <taxon>Microlunatus</taxon>
    </lineage>
</organism>
<dbReference type="eggNOG" id="COG2519">
    <property type="taxonomic scope" value="Bacteria"/>
</dbReference>
<dbReference type="SUPFAM" id="SSF53335">
    <property type="entry name" value="S-adenosyl-L-methionine-dependent methyltransferases"/>
    <property type="match status" value="1"/>
</dbReference>
<dbReference type="HOGENOM" id="CLU_063529_0_0_11"/>
<gene>
    <name evidence="3" type="ordered locus">MLP_32920</name>
</gene>
<proteinExistence type="predicted"/>
<name>F5XM49_MICPN</name>
<evidence type="ECO:0000259" key="1">
    <source>
        <dbReference type="Pfam" id="PF13847"/>
    </source>
</evidence>
<dbReference type="Gene3D" id="3.40.50.150">
    <property type="entry name" value="Vaccinia Virus protein VP39"/>
    <property type="match status" value="1"/>
</dbReference>
<dbReference type="AlphaFoldDB" id="F5XM49"/>
<evidence type="ECO:0000313" key="3">
    <source>
        <dbReference type="EMBL" id="BAK36306.1"/>
    </source>
</evidence>
<evidence type="ECO:0000259" key="2">
    <source>
        <dbReference type="Pfam" id="PF21320"/>
    </source>
</evidence>
<dbReference type="Proteomes" id="UP000007947">
    <property type="component" value="Chromosome"/>
</dbReference>
<dbReference type="InterPro" id="IPR029063">
    <property type="entry name" value="SAM-dependent_MTases_sf"/>
</dbReference>
<dbReference type="PANTHER" id="PTHR45128:SF2">
    <property type="entry name" value="METHYLTRANSFERASE DOMAIN-CONTAINING PROTEIN"/>
    <property type="match status" value="1"/>
</dbReference>
<feature type="domain" description="Methyltransferase" evidence="1">
    <location>
        <begin position="174"/>
        <end position="284"/>
    </location>
</feature>
<reference evidence="3 4" key="1">
    <citation type="submission" date="2011-05" db="EMBL/GenBank/DDBJ databases">
        <title>Whole genome sequence of Microlunatus phosphovorus NM-1.</title>
        <authorList>
            <person name="Hosoyama A."/>
            <person name="Sasaki K."/>
            <person name="Harada T."/>
            <person name="Igarashi R."/>
            <person name="Kawakoshi A."/>
            <person name="Sasagawa M."/>
            <person name="Fukada J."/>
            <person name="Nakamura S."/>
            <person name="Katano Y."/>
            <person name="Hanada S."/>
            <person name="Kamagata Y."/>
            <person name="Nakamura N."/>
            <person name="Yamazaki S."/>
            <person name="Fujita N."/>
        </authorList>
    </citation>
    <scope>NUCLEOTIDE SEQUENCE [LARGE SCALE GENOMIC DNA]</scope>
    <source>
        <strain evidence="4">ATCC 700054 / DSM 10555 / JCM 9379 / NBRC 101784 / NCIMB 13414 / VKM Ac-1990 / NM-1</strain>
    </source>
</reference>
<dbReference type="Pfam" id="PF21320">
    <property type="entry name" value="WHD_Rv2258c"/>
    <property type="match status" value="1"/>
</dbReference>
<dbReference type="InterPro" id="IPR048711">
    <property type="entry name" value="WHD_Rv2258c"/>
</dbReference>
<feature type="domain" description="S-adenosylmethionine-dependent methyltransferase Rv2258c-like winged HTH" evidence="2">
    <location>
        <begin position="31"/>
        <end position="95"/>
    </location>
</feature>
<accession>F5XM49</accession>
<dbReference type="CDD" id="cd02440">
    <property type="entry name" value="AdoMet_MTases"/>
    <property type="match status" value="1"/>
</dbReference>
<dbReference type="InterPro" id="IPR025714">
    <property type="entry name" value="Methyltranfer_dom"/>
</dbReference>